<gene>
    <name evidence="2" type="ORF">GCM10009754_28450</name>
</gene>
<name>A0ABN2QQZ3_9PSEU</name>
<dbReference type="Proteomes" id="UP001501116">
    <property type="component" value="Unassembled WGS sequence"/>
</dbReference>
<evidence type="ECO:0000256" key="1">
    <source>
        <dbReference type="SAM" id="Phobius"/>
    </source>
</evidence>
<accession>A0ABN2QQZ3</accession>
<keyword evidence="1" id="KW-1133">Transmembrane helix</keyword>
<evidence type="ECO:0000313" key="2">
    <source>
        <dbReference type="EMBL" id="GAA1956780.1"/>
    </source>
</evidence>
<reference evidence="2 3" key="1">
    <citation type="journal article" date="2019" name="Int. J. Syst. Evol. Microbiol.">
        <title>The Global Catalogue of Microorganisms (GCM) 10K type strain sequencing project: providing services to taxonomists for standard genome sequencing and annotation.</title>
        <authorList>
            <consortium name="The Broad Institute Genomics Platform"/>
            <consortium name="The Broad Institute Genome Sequencing Center for Infectious Disease"/>
            <person name="Wu L."/>
            <person name="Ma J."/>
        </authorList>
    </citation>
    <scope>NUCLEOTIDE SEQUENCE [LARGE SCALE GENOMIC DNA]</scope>
    <source>
        <strain evidence="2 3">JCM 14545</strain>
    </source>
</reference>
<organism evidence="2 3">
    <name type="scientific">Amycolatopsis minnesotensis</name>
    <dbReference type="NCBI Taxonomy" id="337894"/>
    <lineage>
        <taxon>Bacteria</taxon>
        <taxon>Bacillati</taxon>
        <taxon>Actinomycetota</taxon>
        <taxon>Actinomycetes</taxon>
        <taxon>Pseudonocardiales</taxon>
        <taxon>Pseudonocardiaceae</taxon>
        <taxon>Amycolatopsis</taxon>
    </lineage>
</organism>
<feature type="transmembrane region" description="Helical" evidence="1">
    <location>
        <begin position="248"/>
        <end position="270"/>
    </location>
</feature>
<evidence type="ECO:0008006" key="4">
    <source>
        <dbReference type="Google" id="ProtNLM"/>
    </source>
</evidence>
<feature type="transmembrane region" description="Helical" evidence="1">
    <location>
        <begin position="36"/>
        <end position="56"/>
    </location>
</feature>
<feature type="transmembrane region" description="Helical" evidence="1">
    <location>
        <begin position="76"/>
        <end position="98"/>
    </location>
</feature>
<feature type="transmembrane region" description="Helical" evidence="1">
    <location>
        <begin position="165"/>
        <end position="190"/>
    </location>
</feature>
<proteinExistence type="predicted"/>
<dbReference type="RefSeq" id="WP_344417727.1">
    <property type="nucleotide sequence ID" value="NZ_BAAANN010000010.1"/>
</dbReference>
<evidence type="ECO:0000313" key="3">
    <source>
        <dbReference type="Proteomes" id="UP001501116"/>
    </source>
</evidence>
<feature type="transmembrane region" description="Helical" evidence="1">
    <location>
        <begin position="118"/>
        <end position="145"/>
    </location>
</feature>
<keyword evidence="3" id="KW-1185">Reference proteome</keyword>
<comment type="caution">
    <text evidence="2">The sequence shown here is derived from an EMBL/GenBank/DDBJ whole genome shotgun (WGS) entry which is preliminary data.</text>
</comment>
<feature type="transmembrane region" description="Helical" evidence="1">
    <location>
        <begin position="202"/>
        <end position="228"/>
    </location>
</feature>
<dbReference type="EMBL" id="BAAANN010000010">
    <property type="protein sequence ID" value="GAA1956780.1"/>
    <property type="molecule type" value="Genomic_DNA"/>
</dbReference>
<sequence length="278" mass="29322">MIERTPPATGPGLATVLWRVARAEWRKVVLQPKGTWFHVVFAALALAGAVLMGVIARQAVHYRGAGADQKFLDPHLPAIGMVLPGLLVAMVACGYRVISEYENGIAAETLRAVPHRPFAFVVKAALSSVSFALLAIVLMPVLFLVTESIATGDFAYPATILSHGGVRTMFTFPVMLGFLCLMSAAIAAALRNSALAVAALIAWYAVVEELLPTVPGVGTAIATVLPIANGWVFTGYTAGGSSISWPPAVSFLVLFAWVAVAVSGASALVVRRDVRRRS</sequence>
<protein>
    <recommendedName>
        <fullName evidence="4">ABC transporter permease</fullName>
    </recommendedName>
</protein>
<keyword evidence="1" id="KW-0472">Membrane</keyword>
<keyword evidence="1" id="KW-0812">Transmembrane</keyword>